<evidence type="ECO:0000313" key="3">
    <source>
        <dbReference type="Proteomes" id="UP001396334"/>
    </source>
</evidence>
<proteinExistence type="predicted"/>
<dbReference type="PANTHER" id="PTHR33647">
    <property type="entry name" value="OS01G0793900 PROTEIN"/>
    <property type="match status" value="1"/>
</dbReference>
<evidence type="ECO:0000313" key="2">
    <source>
        <dbReference type="EMBL" id="KAK9005103.1"/>
    </source>
</evidence>
<feature type="compositionally biased region" description="Polar residues" evidence="1">
    <location>
        <begin position="1"/>
        <end position="12"/>
    </location>
</feature>
<evidence type="ECO:0000256" key="1">
    <source>
        <dbReference type="SAM" id="MobiDB-lite"/>
    </source>
</evidence>
<keyword evidence="3" id="KW-1185">Reference proteome</keyword>
<dbReference type="PANTHER" id="PTHR33647:SF5">
    <property type="entry name" value="OS01G0793900 PROTEIN"/>
    <property type="match status" value="1"/>
</dbReference>
<feature type="compositionally biased region" description="Basic and acidic residues" evidence="1">
    <location>
        <begin position="32"/>
        <end position="44"/>
    </location>
</feature>
<organism evidence="2 3">
    <name type="scientific">Hibiscus sabdariffa</name>
    <name type="common">roselle</name>
    <dbReference type="NCBI Taxonomy" id="183260"/>
    <lineage>
        <taxon>Eukaryota</taxon>
        <taxon>Viridiplantae</taxon>
        <taxon>Streptophyta</taxon>
        <taxon>Embryophyta</taxon>
        <taxon>Tracheophyta</taxon>
        <taxon>Spermatophyta</taxon>
        <taxon>Magnoliopsida</taxon>
        <taxon>eudicotyledons</taxon>
        <taxon>Gunneridae</taxon>
        <taxon>Pentapetalae</taxon>
        <taxon>rosids</taxon>
        <taxon>malvids</taxon>
        <taxon>Malvales</taxon>
        <taxon>Malvaceae</taxon>
        <taxon>Malvoideae</taxon>
        <taxon>Hibiscus</taxon>
    </lineage>
</organism>
<feature type="compositionally biased region" description="Low complexity" evidence="1">
    <location>
        <begin position="46"/>
        <end position="57"/>
    </location>
</feature>
<dbReference type="EMBL" id="JBBPBN010000030">
    <property type="protein sequence ID" value="KAK9005103.1"/>
    <property type="molecule type" value="Genomic_DNA"/>
</dbReference>
<accession>A0ABR2QWM2</accession>
<protein>
    <submittedName>
        <fullName evidence="2">Uncharacterized protein</fullName>
    </submittedName>
</protein>
<sequence>MGNCLRRQSPTQWGGEDWGTLTAAANDDGDGIEEKGLLENHERLGSTTCSSSSSSATREVKLKITRKQLVELLGRVDVKELSVQQVLAQLINVSDQIDQADQRSWRPALQSIPELN</sequence>
<feature type="region of interest" description="Disordered" evidence="1">
    <location>
        <begin position="1"/>
        <end position="59"/>
    </location>
</feature>
<feature type="region of interest" description="Disordered" evidence="1">
    <location>
        <begin position="97"/>
        <end position="116"/>
    </location>
</feature>
<reference evidence="2 3" key="1">
    <citation type="journal article" date="2024" name="G3 (Bethesda)">
        <title>Genome assembly of Hibiscus sabdariffa L. provides insights into metabolisms of medicinal natural products.</title>
        <authorList>
            <person name="Kim T."/>
        </authorList>
    </citation>
    <scope>NUCLEOTIDE SEQUENCE [LARGE SCALE GENOMIC DNA]</scope>
    <source>
        <strain evidence="2">TK-2024</strain>
        <tissue evidence="2">Old leaves</tissue>
    </source>
</reference>
<gene>
    <name evidence="2" type="ORF">V6N11_042549</name>
</gene>
<dbReference type="Proteomes" id="UP001396334">
    <property type="component" value="Unassembled WGS sequence"/>
</dbReference>
<comment type="caution">
    <text evidence="2">The sequence shown here is derived from an EMBL/GenBank/DDBJ whole genome shotgun (WGS) entry which is preliminary data.</text>
</comment>
<name>A0ABR2QWM2_9ROSI</name>